<proteinExistence type="predicted"/>
<dbReference type="RefSeq" id="XP_066079599.1">
    <property type="nucleotide sequence ID" value="XM_066223502.1"/>
</dbReference>
<feature type="region of interest" description="Disordered" evidence="1">
    <location>
        <begin position="261"/>
        <end position="280"/>
    </location>
</feature>
<feature type="region of interest" description="Disordered" evidence="1">
    <location>
        <begin position="1"/>
        <end position="38"/>
    </location>
</feature>
<name>A0AAX4K5B7_9TREE</name>
<evidence type="ECO:0000256" key="1">
    <source>
        <dbReference type="SAM" id="MobiDB-lite"/>
    </source>
</evidence>
<evidence type="ECO:0000313" key="2">
    <source>
        <dbReference type="EMBL" id="WWC92837.1"/>
    </source>
</evidence>
<evidence type="ECO:0000313" key="3">
    <source>
        <dbReference type="Proteomes" id="UP001355207"/>
    </source>
</evidence>
<keyword evidence="3" id="KW-1185">Reference proteome</keyword>
<sequence length="280" mass="30969">MSAYSGRQSDPDSGAASLQATEGPTLTADDPTTSQTDYTHKLSLYRTIGSSELTNHDDHDINTNWNRPFKYILDVGKTCQTILQNDPSQSERNVTDIILDHTFSVNRPLGLYRGSQSKNNDKTGNDVFAEFTQYHRFKVDLPEKSLAELRSRNSVKPYSKLKLSFKPIDSDYMLKSLKSEFPKSVSSNENLSTLPVNQFGEEKGELSTSQFSNDWHISCIGGMIPPDNHEGESRADMQNFLKGDVIIKSALNITTRSAPGFSNYTGSTGDATGMLSSSQS</sequence>
<reference evidence="2 3" key="1">
    <citation type="submission" date="2024-01" db="EMBL/GenBank/DDBJ databases">
        <title>Comparative genomics of Cryptococcus and Kwoniella reveals pathogenesis evolution and contrasting modes of karyotype evolution via chromosome fusion or intercentromeric recombination.</title>
        <authorList>
            <person name="Coelho M.A."/>
            <person name="David-Palma M."/>
            <person name="Shea T."/>
            <person name="Bowers K."/>
            <person name="McGinley-Smith S."/>
            <person name="Mohammad A.W."/>
            <person name="Gnirke A."/>
            <person name="Yurkov A.M."/>
            <person name="Nowrousian M."/>
            <person name="Sun S."/>
            <person name="Cuomo C.A."/>
            <person name="Heitman J."/>
        </authorList>
    </citation>
    <scope>NUCLEOTIDE SEQUENCE [LARGE SCALE GENOMIC DNA]</scope>
    <source>
        <strain evidence="2 3">CBS 6074</strain>
    </source>
</reference>
<dbReference type="GeneID" id="91098464"/>
<dbReference type="EMBL" id="CP144108">
    <property type="protein sequence ID" value="WWC92837.1"/>
    <property type="molecule type" value="Genomic_DNA"/>
</dbReference>
<feature type="compositionally biased region" description="Polar residues" evidence="1">
    <location>
        <begin position="16"/>
        <end position="37"/>
    </location>
</feature>
<dbReference type="AlphaFoldDB" id="A0AAX4K5B7"/>
<dbReference type="Proteomes" id="UP001355207">
    <property type="component" value="Chromosome 11"/>
</dbReference>
<accession>A0AAX4K5B7</accession>
<gene>
    <name evidence="2" type="ORF">L201_007796</name>
</gene>
<organism evidence="2 3">
    <name type="scientific">Kwoniella dendrophila CBS 6074</name>
    <dbReference type="NCBI Taxonomy" id="1295534"/>
    <lineage>
        <taxon>Eukaryota</taxon>
        <taxon>Fungi</taxon>
        <taxon>Dikarya</taxon>
        <taxon>Basidiomycota</taxon>
        <taxon>Agaricomycotina</taxon>
        <taxon>Tremellomycetes</taxon>
        <taxon>Tremellales</taxon>
        <taxon>Cryptococcaceae</taxon>
        <taxon>Kwoniella</taxon>
    </lineage>
</organism>
<protein>
    <submittedName>
        <fullName evidence="2">Uncharacterized protein</fullName>
    </submittedName>
</protein>